<dbReference type="EMBL" id="DRBW01000104">
    <property type="protein sequence ID" value="HDM90107.1"/>
    <property type="molecule type" value="Genomic_DNA"/>
</dbReference>
<gene>
    <name evidence="1" type="ORF">ENG67_02735</name>
</gene>
<protein>
    <recommendedName>
        <fullName evidence="2">DUF3108 domain-containing protein</fullName>
    </recommendedName>
</protein>
<name>A0A7C0XAW8_UNCW3</name>
<evidence type="ECO:0000313" key="1">
    <source>
        <dbReference type="EMBL" id="HDM90107.1"/>
    </source>
</evidence>
<dbReference type="AlphaFoldDB" id="A0A7C0XAW8"/>
<feature type="non-terminal residue" evidence="1">
    <location>
        <position position="132"/>
    </location>
</feature>
<reference evidence="1" key="1">
    <citation type="journal article" date="2020" name="mSystems">
        <title>Genome- and Community-Level Interaction Insights into Carbon Utilization and Element Cycling Functions of Hydrothermarchaeota in Hydrothermal Sediment.</title>
        <authorList>
            <person name="Zhou Z."/>
            <person name="Liu Y."/>
            <person name="Xu W."/>
            <person name="Pan J."/>
            <person name="Luo Z.H."/>
            <person name="Li M."/>
        </authorList>
    </citation>
    <scope>NUCLEOTIDE SEQUENCE [LARGE SCALE GENOMIC DNA]</scope>
    <source>
        <strain evidence="1">HyVt-237</strain>
    </source>
</reference>
<accession>A0A7C0XAW8</accession>
<organism evidence="1">
    <name type="scientific">candidate division WOR-3 bacterium</name>
    <dbReference type="NCBI Taxonomy" id="2052148"/>
    <lineage>
        <taxon>Bacteria</taxon>
        <taxon>Bacteria division WOR-3</taxon>
    </lineage>
</organism>
<dbReference type="Proteomes" id="UP000885931">
    <property type="component" value="Unassembled WGS sequence"/>
</dbReference>
<comment type="caution">
    <text evidence="1">The sequence shown here is derived from an EMBL/GenBank/DDBJ whole genome shotgun (WGS) entry which is preliminary data.</text>
</comment>
<proteinExistence type="predicted"/>
<sequence length="132" mass="15230">MSILSLFLIAFSLKPYALTPETRVYDLLLKGSLQGTYYIDVDTATYEGKRAYRITYWVVRKGNEGEKSYFFISPRDFRPLYSRKVITGIESNSVIEAFYEGVSIKLKLKSPSGEKELFFPRDDSTFDNSSLY</sequence>
<evidence type="ECO:0008006" key="2">
    <source>
        <dbReference type="Google" id="ProtNLM"/>
    </source>
</evidence>